<protein>
    <submittedName>
        <fullName evidence="1">Uncharacterized protein</fullName>
    </submittedName>
</protein>
<comment type="caution">
    <text evidence="1">The sequence shown here is derived from an EMBL/GenBank/DDBJ whole genome shotgun (WGS) entry which is preliminary data.</text>
</comment>
<keyword evidence="2" id="KW-1185">Reference proteome</keyword>
<evidence type="ECO:0000313" key="2">
    <source>
        <dbReference type="Proteomes" id="UP000011668"/>
    </source>
</evidence>
<accession>L8WWM0</accession>
<dbReference type="EMBL" id="AFRT01000802">
    <property type="protein sequence ID" value="ELU42486.1"/>
    <property type="molecule type" value="Genomic_DNA"/>
</dbReference>
<evidence type="ECO:0000313" key="1">
    <source>
        <dbReference type="EMBL" id="ELU42486.1"/>
    </source>
</evidence>
<dbReference type="AlphaFoldDB" id="L8WWM0"/>
<gene>
    <name evidence="1" type="ORF">AG1IA_03506</name>
</gene>
<sequence>MSCHAMSLLFVSFNLYYEHFPCFRRWAVFPARCFSYWCICRTLACLDLYS</sequence>
<reference evidence="1 2" key="1">
    <citation type="journal article" date="2013" name="Nat. Commun.">
        <title>The evolution and pathogenic mechanisms of the rice sheath blight pathogen.</title>
        <authorList>
            <person name="Zheng A."/>
            <person name="Lin R."/>
            <person name="Xu L."/>
            <person name="Qin P."/>
            <person name="Tang C."/>
            <person name="Ai P."/>
            <person name="Zhang D."/>
            <person name="Liu Y."/>
            <person name="Sun Z."/>
            <person name="Feng H."/>
            <person name="Wang Y."/>
            <person name="Chen Y."/>
            <person name="Liang X."/>
            <person name="Fu R."/>
            <person name="Li Q."/>
            <person name="Zhang J."/>
            <person name="Yu X."/>
            <person name="Xie Z."/>
            <person name="Ding L."/>
            <person name="Guan P."/>
            <person name="Tang J."/>
            <person name="Liang Y."/>
            <person name="Wang S."/>
            <person name="Deng Q."/>
            <person name="Li S."/>
            <person name="Zhu J."/>
            <person name="Wang L."/>
            <person name="Liu H."/>
            <person name="Li P."/>
        </authorList>
    </citation>
    <scope>NUCLEOTIDE SEQUENCE [LARGE SCALE GENOMIC DNA]</scope>
    <source>
        <strain evidence="2">AG-1 IA</strain>
    </source>
</reference>
<name>L8WWM0_THACA</name>
<proteinExistence type="predicted"/>
<dbReference type="Proteomes" id="UP000011668">
    <property type="component" value="Unassembled WGS sequence"/>
</dbReference>
<dbReference type="HOGENOM" id="CLU_3126071_0_0_1"/>
<organism evidence="1 2">
    <name type="scientific">Thanatephorus cucumeris (strain AG1-IA)</name>
    <name type="common">Rice sheath blight fungus</name>
    <name type="synonym">Rhizoctonia solani</name>
    <dbReference type="NCBI Taxonomy" id="983506"/>
    <lineage>
        <taxon>Eukaryota</taxon>
        <taxon>Fungi</taxon>
        <taxon>Dikarya</taxon>
        <taxon>Basidiomycota</taxon>
        <taxon>Agaricomycotina</taxon>
        <taxon>Agaricomycetes</taxon>
        <taxon>Cantharellales</taxon>
        <taxon>Ceratobasidiaceae</taxon>
        <taxon>Rhizoctonia</taxon>
        <taxon>Rhizoctonia solani AG-1</taxon>
    </lineage>
</organism>